<evidence type="ECO:0000313" key="1">
    <source>
        <dbReference type="EMBL" id="PYH90183.1"/>
    </source>
</evidence>
<organism evidence="1 2">
    <name type="scientific">Aspergillus ellipticus CBS 707.79</name>
    <dbReference type="NCBI Taxonomy" id="1448320"/>
    <lineage>
        <taxon>Eukaryota</taxon>
        <taxon>Fungi</taxon>
        <taxon>Dikarya</taxon>
        <taxon>Ascomycota</taxon>
        <taxon>Pezizomycotina</taxon>
        <taxon>Eurotiomycetes</taxon>
        <taxon>Eurotiomycetidae</taxon>
        <taxon>Eurotiales</taxon>
        <taxon>Aspergillaceae</taxon>
        <taxon>Aspergillus</taxon>
        <taxon>Aspergillus subgen. Circumdati</taxon>
    </lineage>
</organism>
<dbReference type="AlphaFoldDB" id="A0A319DGJ4"/>
<gene>
    <name evidence="1" type="ORF">BO71DRAFT_487340</name>
</gene>
<dbReference type="Proteomes" id="UP000247810">
    <property type="component" value="Unassembled WGS sequence"/>
</dbReference>
<reference evidence="1 2" key="1">
    <citation type="submission" date="2018-02" db="EMBL/GenBank/DDBJ databases">
        <title>The genomes of Aspergillus section Nigri reveals drivers in fungal speciation.</title>
        <authorList>
            <consortium name="DOE Joint Genome Institute"/>
            <person name="Vesth T.C."/>
            <person name="Nybo J."/>
            <person name="Theobald S."/>
            <person name="Brandl J."/>
            <person name="Frisvad J.C."/>
            <person name="Nielsen K.F."/>
            <person name="Lyhne E.K."/>
            <person name="Kogle M.E."/>
            <person name="Kuo A."/>
            <person name="Riley R."/>
            <person name="Clum A."/>
            <person name="Nolan M."/>
            <person name="Lipzen A."/>
            <person name="Salamov A."/>
            <person name="Henrissat B."/>
            <person name="Wiebenga A."/>
            <person name="De vries R.P."/>
            <person name="Grigoriev I.V."/>
            <person name="Mortensen U.H."/>
            <person name="Andersen M.R."/>
            <person name="Baker S.E."/>
        </authorList>
    </citation>
    <scope>NUCLEOTIDE SEQUENCE [LARGE SCALE GENOMIC DNA]</scope>
    <source>
        <strain evidence="1 2">CBS 707.79</strain>
    </source>
</reference>
<accession>A0A319DGJ4</accession>
<sequence length="126" mass="14196">MLLIQRNISNPDNEDIIRVDTCPIVAPVNAFADTLRFLIKLALLTWHFDATSELPSKELLNFFAHPDDKFKGVCQAICERYTTLFGASMSCCEFGEKFANHLGYLESGIAKGWYLVLTSRGQECTE</sequence>
<evidence type="ECO:0000313" key="2">
    <source>
        <dbReference type="Proteomes" id="UP000247810"/>
    </source>
</evidence>
<dbReference type="OrthoDB" id="4355239at2759"/>
<dbReference type="VEuPathDB" id="FungiDB:BO71DRAFT_487340"/>
<dbReference type="EMBL" id="KZ825994">
    <property type="protein sequence ID" value="PYH90183.1"/>
    <property type="molecule type" value="Genomic_DNA"/>
</dbReference>
<keyword evidence="2" id="KW-1185">Reference proteome</keyword>
<proteinExistence type="predicted"/>
<protein>
    <submittedName>
        <fullName evidence="1">Uncharacterized protein</fullName>
    </submittedName>
</protein>
<name>A0A319DGJ4_9EURO</name>